<dbReference type="InterPro" id="IPR013078">
    <property type="entry name" value="His_Pase_superF_clade-1"/>
</dbReference>
<sequence length="166" mass="17245">MTARTLVVLRHAKAESPDHLADIDRPLTQRGHADAAAAGAWLAAQGLRPDLVLCSPARRTRETWHGVRVALGPPSAEAVFEIGLYEAGVPQSISLVNGVSPDVGCVLLIGHNPTVTLLSTLLDPGTEVAEGLRTGGLAVHRLDGDWTDFAGGTAPLTGTHTARAAV</sequence>
<comment type="caution">
    <text evidence="1">The sequence shown here is derived from an EMBL/GenBank/DDBJ whole genome shotgun (WGS) entry which is preliminary data.</text>
</comment>
<dbReference type="Pfam" id="PF00300">
    <property type="entry name" value="His_Phos_1"/>
    <property type="match status" value="1"/>
</dbReference>
<keyword evidence="2" id="KW-1185">Reference proteome</keyword>
<dbReference type="PANTHER" id="PTHR47623">
    <property type="entry name" value="OS09G0287300 PROTEIN"/>
    <property type="match status" value="1"/>
</dbReference>
<organism evidence="1 2">
    <name type="scientific">Virgisporangium aliadipatigenens</name>
    <dbReference type="NCBI Taxonomy" id="741659"/>
    <lineage>
        <taxon>Bacteria</taxon>
        <taxon>Bacillati</taxon>
        <taxon>Actinomycetota</taxon>
        <taxon>Actinomycetes</taxon>
        <taxon>Micromonosporales</taxon>
        <taxon>Micromonosporaceae</taxon>
        <taxon>Virgisporangium</taxon>
    </lineage>
</organism>
<dbReference type="AlphaFoldDB" id="A0A8J3YND2"/>
<proteinExistence type="predicted"/>
<dbReference type="SMART" id="SM00855">
    <property type="entry name" value="PGAM"/>
    <property type="match status" value="1"/>
</dbReference>
<dbReference type="CDD" id="cd07067">
    <property type="entry name" value="HP_PGM_like"/>
    <property type="match status" value="1"/>
</dbReference>
<accession>A0A8J3YND2</accession>
<dbReference type="SUPFAM" id="SSF53254">
    <property type="entry name" value="Phosphoglycerate mutase-like"/>
    <property type="match status" value="1"/>
</dbReference>
<gene>
    <name evidence="1" type="ORF">Val02_41390</name>
</gene>
<dbReference type="Gene3D" id="3.40.50.1240">
    <property type="entry name" value="Phosphoglycerate mutase-like"/>
    <property type="match status" value="1"/>
</dbReference>
<evidence type="ECO:0000313" key="2">
    <source>
        <dbReference type="Proteomes" id="UP000619260"/>
    </source>
</evidence>
<dbReference type="EMBL" id="BOPF01000014">
    <property type="protein sequence ID" value="GIJ47253.1"/>
    <property type="molecule type" value="Genomic_DNA"/>
</dbReference>
<protein>
    <submittedName>
        <fullName evidence="1">Phosphoglycerate mutase</fullName>
    </submittedName>
</protein>
<reference evidence="1" key="1">
    <citation type="submission" date="2021-01" db="EMBL/GenBank/DDBJ databases">
        <title>Whole genome shotgun sequence of Virgisporangium aliadipatigenens NBRC 105644.</title>
        <authorList>
            <person name="Komaki H."/>
            <person name="Tamura T."/>
        </authorList>
    </citation>
    <scope>NUCLEOTIDE SEQUENCE</scope>
    <source>
        <strain evidence="1">NBRC 105644</strain>
    </source>
</reference>
<evidence type="ECO:0000313" key="1">
    <source>
        <dbReference type="EMBL" id="GIJ47253.1"/>
    </source>
</evidence>
<dbReference type="Proteomes" id="UP000619260">
    <property type="component" value="Unassembled WGS sequence"/>
</dbReference>
<dbReference type="PANTHER" id="PTHR47623:SF1">
    <property type="entry name" value="OS09G0287300 PROTEIN"/>
    <property type="match status" value="1"/>
</dbReference>
<dbReference type="InterPro" id="IPR029033">
    <property type="entry name" value="His_PPase_superfam"/>
</dbReference>
<dbReference type="RefSeq" id="WP_203900763.1">
    <property type="nucleotide sequence ID" value="NZ_BOPF01000014.1"/>
</dbReference>
<name>A0A8J3YND2_9ACTN</name>